<keyword evidence="12" id="KW-1185">Reference proteome</keyword>
<dbReference type="Pfam" id="PF00067">
    <property type="entry name" value="p450"/>
    <property type="match status" value="1"/>
</dbReference>
<keyword evidence="9" id="KW-0408">Iron</keyword>
<evidence type="ECO:0000256" key="9">
    <source>
        <dbReference type="ARBA" id="ARBA00023004"/>
    </source>
</evidence>
<evidence type="ECO:0000256" key="10">
    <source>
        <dbReference type="ARBA" id="ARBA00023136"/>
    </source>
</evidence>
<protein>
    <submittedName>
        <fullName evidence="11">Cytochrome P450</fullName>
    </submittedName>
</protein>
<dbReference type="GO" id="GO:0051777">
    <property type="term" value="F:ent-kaurenoic acid monooxygenase activity"/>
    <property type="evidence" value="ECO:0007669"/>
    <property type="project" value="TreeGrafter"/>
</dbReference>
<keyword evidence="7" id="KW-1133">Transmembrane helix</keyword>
<evidence type="ECO:0000256" key="7">
    <source>
        <dbReference type="ARBA" id="ARBA00022989"/>
    </source>
</evidence>
<gene>
    <name evidence="11" type="ORF">COLO4_34952</name>
</gene>
<evidence type="ECO:0000313" key="11">
    <source>
        <dbReference type="EMBL" id="OMO57997.1"/>
    </source>
</evidence>
<dbReference type="AlphaFoldDB" id="A0A1R3GIV9"/>
<comment type="cofactor">
    <cofactor evidence="1">
        <name>heme</name>
        <dbReference type="ChEBI" id="CHEBI:30413"/>
    </cofactor>
</comment>
<evidence type="ECO:0000256" key="1">
    <source>
        <dbReference type="ARBA" id="ARBA00001971"/>
    </source>
</evidence>
<keyword evidence="8" id="KW-0560">Oxidoreductase</keyword>
<dbReference type="GO" id="GO:0016020">
    <property type="term" value="C:membrane"/>
    <property type="evidence" value="ECO:0007669"/>
    <property type="project" value="UniProtKB-SubCell"/>
</dbReference>
<comment type="caution">
    <text evidence="11">The sequence shown here is derived from an EMBL/GenBank/DDBJ whole genome shotgun (WGS) entry which is preliminary data.</text>
</comment>
<dbReference type="GO" id="GO:0010268">
    <property type="term" value="P:brassinosteroid homeostasis"/>
    <property type="evidence" value="ECO:0007669"/>
    <property type="project" value="TreeGrafter"/>
</dbReference>
<comment type="similarity">
    <text evidence="3">Belongs to the cytochrome P450 family.</text>
</comment>
<dbReference type="InterPro" id="IPR001128">
    <property type="entry name" value="Cyt_P450"/>
</dbReference>
<dbReference type="Gene3D" id="1.10.630.10">
    <property type="entry name" value="Cytochrome P450"/>
    <property type="match status" value="1"/>
</dbReference>
<reference evidence="12" key="1">
    <citation type="submission" date="2013-09" db="EMBL/GenBank/DDBJ databases">
        <title>Corchorus olitorius genome sequencing.</title>
        <authorList>
            <person name="Alam M."/>
            <person name="Haque M.S."/>
            <person name="Islam M.S."/>
            <person name="Emdad E.M."/>
            <person name="Islam M.M."/>
            <person name="Ahmed B."/>
            <person name="Halim A."/>
            <person name="Hossen Q.M.M."/>
            <person name="Hossain M.Z."/>
            <person name="Ahmed R."/>
            <person name="Khan M.M."/>
            <person name="Islam R."/>
            <person name="Rashid M.M."/>
            <person name="Khan S.A."/>
            <person name="Rahman M.S."/>
            <person name="Alam M."/>
            <person name="Yahiya A.S."/>
            <person name="Khan M.S."/>
            <person name="Azam M.S."/>
            <person name="Haque T."/>
            <person name="Lashkar M.Z.H."/>
            <person name="Akhand A.I."/>
            <person name="Morshed G."/>
            <person name="Roy S."/>
            <person name="Uddin K.S."/>
            <person name="Rabeya T."/>
            <person name="Hossain A.S."/>
            <person name="Chowdhury A."/>
            <person name="Snigdha A.R."/>
            <person name="Mortoza M.S."/>
            <person name="Matin S.A."/>
            <person name="Hoque S.M.E."/>
            <person name="Islam M.K."/>
            <person name="Roy D.K."/>
            <person name="Haider R."/>
            <person name="Moosa M.M."/>
            <person name="Elias S.M."/>
            <person name="Hasan A.M."/>
            <person name="Jahan S."/>
            <person name="Shafiuddin M."/>
            <person name="Mahmood N."/>
            <person name="Shommy N.S."/>
        </authorList>
    </citation>
    <scope>NUCLEOTIDE SEQUENCE [LARGE SCALE GENOMIC DNA]</scope>
    <source>
        <strain evidence="12">cv. O-4</strain>
    </source>
</reference>
<dbReference type="PANTHER" id="PTHR24286">
    <property type="entry name" value="CYTOCHROME P450 26"/>
    <property type="match status" value="1"/>
</dbReference>
<dbReference type="GO" id="GO:0016125">
    <property type="term" value="P:sterol metabolic process"/>
    <property type="evidence" value="ECO:0007669"/>
    <property type="project" value="TreeGrafter"/>
</dbReference>
<dbReference type="GO" id="GO:0016132">
    <property type="term" value="P:brassinosteroid biosynthetic process"/>
    <property type="evidence" value="ECO:0007669"/>
    <property type="project" value="TreeGrafter"/>
</dbReference>
<evidence type="ECO:0000313" key="12">
    <source>
        <dbReference type="Proteomes" id="UP000187203"/>
    </source>
</evidence>
<dbReference type="GO" id="GO:0020037">
    <property type="term" value="F:heme binding"/>
    <property type="evidence" value="ECO:0007669"/>
    <property type="project" value="InterPro"/>
</dbReference>
<dbReference type="EMBL" id="AWUE01022466">
    <property type="protein sequence ID" value="OMO57997.1"/>
    <property type="molecule type" value="Genomic_DNA"/>
</dbReference>
<organism evidence="11 12">
    <name type="scientific">Corchorus olitorius</name>
    <dbReference type="NCBI Taxonomy" id="93759"/>
    <lineage>
        <taxon>Eukaryota</taxon>
        <taxon>Viridiplantae</taxon>
        <taxon>Streptophyta</taxon>
        <taxon>Embryophyta</taxon>
        <taxon>Tracheophyta</taxon>
        <taxon>Spermatophyta</taxon>
        <taxon>Magnoliopsida</taxon>
        <taxon>eudicotyledons</taxon>
        <taxon>Gunneridae</taxon>
        <taxon>Pentapetalae</taxon>
        <taxon>rosids</taxon>
        <taxon>malvids</taxon>
        <taxon>Malvales</taxon>
        <taxon>Malvaceae</taxon>
        <taxon>Grewioideae</taxon>
        <taxon>Apeibeae</taxon>
        <taxon>Corchorus</taxon>
    </lineage>
</organism>
<name>A0A1R3GIV9_9ROSI</name>
<accession>A0A1R3GIV9</accession>
<evidence type="ECO:0000256" key="4">
    <source>
        <dbReference type="ARBA" id="ARBA00022617"/>
    </source>
</evidence>
<dbReference type="GO" id="GO:0005783">
    <property type="term" value="C:endoplasmic reticulum"/>
    <property type="evidence" value="ECO:0007669"/>
    <property type="project" value="TreeGrafter"/>
</dbReference>
<evidence type="ECO:0000256" key="6">
    <source>
        <dbReference type="ARBA" id="ARBA00022723"/>
    </source>
</evidence>
<keyword evidence="4" id="KW-0349">Heme</keyword>
<dbReference type="STRING" id="93759.A0A1R3GIV9"/>
<keyword evidence="5" id="KW-0812">Transmembrane</keyword>
<dbReference type="PANTHER" id="PTHR24286:SF199">
    <property type="entry name" value="CYTOCHROME P450 88D6"/>
    <property type="match status" value="1"/>
</dbReference>
<dbReference type="InterPro" id="IPR036396">
    <property type="entry name" value="Cyt_P450_sf"/>
</dbReference>
<evidence type="ECO:0000256" key="5">
    <source>
        <dbReference type="ARBA" id="ARBA00022692"/>
    </source>
</evidence>
<dbReference type="Proteomes" id="UP000187203">
    <property type="component" value="Unassembled WGS sequence"/>
</dbReference>
<keyword evidence="6" id="KW-0479">Metal-binding</keyword>
<sequence length="99" mass="11217">MDKHFTDMMQAFCSPFPINIPGFPSYRAPKGRNVLVKTLQGLMEKRKAKSTDQFNGGDPYQKRGMVDLLMEVKDENGQKLTDENILDLLLVILFAGHES</sequence>
<evidence type="ECO:0000256" key="8">
    <source>
        <dbReference type="ARBA" id="ARBA00023002"/>
    </source>
</evidence>
<keyword evidence="10" id="KW-0472">Membrane</keyword>
<evidence type="ECO:0000256" key="3">
    <source>
        <dbReference type="ARBA" id="ARBA00010617"/>
    </source>
</evidence>
<comment type="subcellular location">
    <subcellularLocation>
        <location evidence="2">Membrane</location>
        <topology evidence="2">Single-pass membrane protein</topology>
    </subcellularLocation>
</comment>
<dbReference type="SUPFAM" id="SSF48264">
    <property type="entry name" value="Cytochrome P450"/>
    <property type="match status" value="1"/>
</dbReference>
<dbReference type="OrthoDB" id="1470350at2759"/>
<proteinExistence type="inferred from homology"/>
<evidence type="ECO:0000256" key="2">
    <source>
        <dbReference type="ARBA" id="ARBA00004167"/>
    </source>
</evidence>
<dbReference type="GO" id="GO:0005506">
    <property type="term" value="F:iron ion binding"/>
    <property type="evidence" value="ECO:0007669"/>
    <property type="project" value="InterPro"/>
</dbReference>